<dbReference type="SUPFAM" id="SSF53335">
    <property type="entry name" value="S-adenosyl-L-methionine-dependent methyltransferases"/>
    <property type="match status" value="1"/>
</dbReference>
<dbReference type="Proteomes" id="UP000636505">
    <property type="component" value="Unassembled WGS sequence"/>
</dbReference>
<dbReference type="PANTHER" id="PTHR43861">
    <property type="entry name" value="TRANS-ACONITATE 2-METHYLTRANSFERASE-RELATED"/>
    <property type="match status" value="1"/>
</dbReference>
<name>A0A8J7AR66_9CYAN</name>
<evidence type="ECO:0000313" key="2">
    <source>
        <dbReference type="Proteomes" id="UP000636505"/>
    </source>
</evidence>
<dbReference type="GO" id="GO:0008168">
    <property type="term" value="F:methyltransferase activity"/>
    <property type="evidence" value="ECO:0007669"/>
    <property type="project" value="UniProtKB-KW"/>
</dbReference>
<dbReference type="Pfam" id="PF13489">
    <property type="entry name" value="Methyltransf_23"/>
    <property type="match status" value="1"/>
</dbReference>
<comment type="caution">
    <text evidence="1">The sequence shown here is derived from an EMBL/GenBank/DDBJ whole genome shotgun (WGS) entry which is preliminary data.</text>
</comment>
<dbReference type="InterPro" id="IPR029063">
    <property type="entry name" value="SAM-dependent_MTases_sf"/>
</dbReference>
<dbReference type="GO" id="GO:0032259">
    <property type="term" value="P:methylation"/>
    <property type="evidence" value="ECO:0007669"/>
    <property type="project" value="UniProtKB-KW"/>
</dbReference>
<dbReference type="AlphaFoldDB" id="A0A8J7AR66"/>
<dbReference type="RefSeq" id="WP_193909644.1">
    <property type="nucleotide sequence ID" value="NZ_JADEXG010000047.1"/>
</dbReference>
<gene>
    <name evidence="1" type="ORF">IQ241_17515</name>
</gene>
<reference evidence="1" key="1">
    <citation type="submission" date="2020-10" db="EMBL/GenBank/DDBJ databases">
        <authorList>
            <person name="Castelo-Branco R."/>
            <person name="Eusebio N."/>
            <person name="Adriana R."/>
            <person name="Vieira A."/>
            <person name="Brugerolle De Fraissinette N."/>
            <person name="Rezende De Castro R."/>
            <person name="Schneider M.P."/>
            <person name="Vasconcelos V."/>
            <person name="Leao P.N."/>
        </authorList>
    </citation>
    <scope>NUCLEOTIDE SEQUENCE</scope>
    <source>
        <strain evidence="1">LEGE 07310</strain>
    </source>
</reference>
<protein>
    <submittedName>
        <fullName evidence="1">Class I SAM-dependent methyltransferase</fullName>
    </submittedName>
</protein>
<proteinExistence type="predicted"/>
<accession>A0A8J7AR66</accession>
<dbReference type="PANTHER" id="PTHR43861:SF1">
    <property type="entry name" value="TRANS-ACONITATE 2-METHYLTRANSFERASE"/>
    <property type="match status" value="1"/>
</dbReference>
<sequence length="257" mass="29388">MTEGKPFYDNPGVQEQYFAHRARPDNPNDVLERPLFLELVGNLGNLDIVDLGCGDASFGKEALLQGARSYTGIEVSRAMVDIAQQKLIETSGKIYHEGIETWRSQAGQANLVTSRLALNYVENLEPVFQQVNRALRPSGRVVISVEHPVITSSFESLARGRRTTWLVDNYFKPGPRFHTWLGHKVTKYHRTLEEYLDLFTNAGFELERIRESCPKKENFLCEEEYERRSRIPLFLLIAVRKSQELHGTIRTDSPANH</sequence>
<dbReference type="CDD" id="cd02440">
    <property type="entry name" value="AdoMet_MTases"/>
    <property type="match status" value="1"/>
</dbReference>
<evidence type="ECO:0000313" key="1">
    <source>
        <dbReference type="EMBL" id="MBE9079074.1"/>
    </source>
</evidence>
<dbReference type="EMBL" id="JADEXG010000047">
    <property type="protein sequence ID" value="MBE9079074.1"/>
    <property type="molecule type" value="Genomic_DNA"/>
</dbReference>
<dbReference type="Gene3D" id="3.40.50.150">
    <property type="entry name" value="Vaccinia Virus protein VP39"/>
    <property type="match status" value="1"/>
</dbReference>
<keyword evidence="1" id="KW-0489">Methyltransferase</keyword>
<keyword evidence="2" id="KW-1185">Reference proteome</keyword>
<organism evidence="1 2">
    <name type="scientific">Vasconcelosia minhoensis LEGE 07310</name>
    <dbReference type="NCBI Taxonomy" id="915328"/>
    <lineage>
        <taxon>Bacteria</taxon>
        <taxon>Bacillati</taxon>
        <taxon>Cyanobacteriota</taxon>
        <taxon>Cyanophyceae</taxon>
        <taxon>Nodosilineales</taxon>
        <taxon>Cymatolegaceae</taxon>
        <taxon>Vasconcelosia</taxon>
        <taxon>Vasconcelosia minhoensis</taxon>
    </lineage>
</organism>
<keyword evidence="1" id="KW-0808">Transferase</keyword>